<sequence>MNCFQLLLLTILAIVKVAFAYTGTDIVNRAKTYLGVPYVLNQSSYSGIDCSGLTQQAYAYYGIQIPRVADDQSRQGTAVNGIANAQPGDLIFYCYSNGYAYHVTMYIGNGQVIHAPQENEYVRIQPYWTEDMCRIRRYIGTNGGGSGGNTGNVGKKIWLPEVRKFDPNDDEEGYAGIMNRPVTGLRVSGNKEYRVHLLNSNQWLDPVTGNDENNARNGYAGTTKGDVIDAIAISGNVRYAVHIMNGGWLPPVNGKNYDITDEDYGFAGIIGQAIDAVMIEGRTYATSYNK</sequence>
<dbReference type="Pfam" id="PF00877">
    <property type="entry name" value="NLPC_P60"/>
    <property type="match status" value="1"/>
</dbReference>
<evidence type="ECO:0000256" key="2">
    <source>
        <dbReference type="ARBA" id="ARBA00022670"/>
    </source>
</evidence>
<accession>A0A1Y1VSI1</accession>
<dbReference type="GO" id="GO:0008234">
    <property type="term" value="F:cysteine-type peptidase activity"/>
    <property type="evidence" value="ECO:0007669"/>
    <property type="project" value="UniProtKB-KW"/>
</dbReference>
<dbReference type="SUPFAM" id="SSF54001">
    <property type="entry name" value="Cysteine proteinases"/>
    <property type="match status" value="1"/>
</dbReference>
<dbReference type="AlphaFoldDB" id="A0A1Y1VSI1"/>
<feature type="domain" description="NlpC/P60" evidence="6">
    <location>
        <begin position="20"/>
        <end position="139"/>
    </location>
</feature>
<gene>
    <name evidence="7" type="ORF">BCR32DRAFT_273178</name>
</gene>
<reference evidence="7 8" key="2">
    <citation type="submission" date="2016-08" db="EMBL/GenBank/DDBJ databases">
        <title>Pervasive Adenine N6-methylation of Active Genes in Fungi.</title>
        <authorList>
            <consortium name="DOE Joint Genome Institute"/>
            <person name="Mondo S.J."/>
            <person name="Dannebaum R.O."/>
            <person name="Kuo R.C."/>
            <person name="Labutti K."/>
            <person name="Haridas S."/>
            <person name="Kuo A."/>
            <person name="Salamov A."/>
            <person name="Ahrendt S.R."/>
            <person name="Lipzen A."/>
            <person name="Sullivan W."/>
            <person name="Andreopoulos W.B."/>
            <person name="Clum A."/>
            <person name="Lindquist E."/>
            <person name="Daum C."/>
            <person name="Ramamoorthy G.K."/>
            <person name="Gryganskyi A."/>
            <person name="Culley D."/>
            <person name="Magnuson J.K."/>
            <person name="James T.Y."/>
            <person name="O'Malley M.A."/>
            <person name="Stajich J.E."/>
            <person name="Spatafora J.W."/>
            <person name="Visel A."/>
            <person name="Grigoriev I.V."/>
        </authorList>
    </citation>
    <scope>NUCLEOTIDE SEQUENCE [LARGE SCALE GENOMIC DNA]</scope>
    <source>
        <strain evidence="7 8">S4</strain>
    </source>
</reference>
<name>A0A1Y1VSI1_9FUNG</name>
<evidence type="ECO:0000256" key="4">
    <source>
        <dbReference type="ARBA" id="ARBA00022807"/>
    </source>
</evidence>
<keyword evidence="4" id="KW-0788">Thiol protease</keyword>
<dbReference type="PROSITE" id="PS51935">
    <property type="entry name" value="NLPC_P60"/>
    <property type="match status" value="1"/>
</dbReference>
<evidence type="ECO:0000313" key="7">
    <source>
        <dbReference type="EMBL" id="ORX64239.1"/>
    </source>
</evidence>
<evidence type="ECO:0000256" key="3">
    <source>
        <dbReference type="ARBA" id="ARBA00022801"/>
    </source>
</evidence>
<dbReference type="InterPro" id="IPR038765">
    <property type="entry name" value="Papain-like_cys_pep_sf"/>
</dbReference>
<dbReference type="GO" id="GO:0006508">
    <property type="term" value="P:proteolysis"/>
    <property type="evidence" value="ECO:0007669"/>
    <property type="project" value="UniProtKB-KW"/>
</dbReference>
<keyword evidence="5" id="KW-0732">Signal</keyword>
<dbReference type="InterPro" id="IPR000064">
    <property type="entry name" value="NLP_P60_dom"/>
</dbReference>
<feature type="chain" id="PRO_5010998747" description="NlpC/P60 domain-containing protein" evidence="5">
    <location>
        <begin position="21"/>
        <end position="290"/>
    </location>
</feature>
<dbReference type="PANTHER" id="PTHR47359:SF3">
    <property type="entry name" value="NLP_P60 DOMAIN-CONTAINING PROTEIN-RELATED"/>
    <property type="match status" value="1"/>
</dbReference>
<feature type="signal peptide" evidence="5">
    <location>
        <begin position="1"/>
        <end position="20"/>
    </location>
</feature>
<reference evidence="7 8" key="1">
    <citation type="submission" date="2016-08" db="EMBL/GenBank/DDBJ databases">
        <title>A Parts List for Fungal Cellulosomes Revealed by Comparative Genomics.</title>
        <authorList>
            <consortium name="DOE Joint Genome Institute"/>
            <person name="Haitjema C.H."/>
            <person name="Gilmore S.P."/>
            <person name="Henske J.K."/>
            <person name="Solomon K.V."/>
            <person name="De Groot R."/>
            <person name="Kuo A."/>
            <person name="Mondo S.J."/>
            <person name="Salamov A.A."/>
            <person name="Labutti K."/>
            <person name="Zhao Z."/>
            <person name="Chiniquy J."/>
            <person name="Barry K."/>
            <person name="Brewer H.M."/>
            <person name="Purvine S.O."/>
            <person name="Wright A.T."/>
            <person name="Boxma B."/>
            <person name="Van Alen T."/>
            <person name="Hackstein J.H."/>
            <person name="Baker S.E."/>
            <person name="Grigoriev I.V."/>
            <person name="O'Malley M.A."/>
        </authorList>
    </citation>
    <scope>NUCLEOTIDE SEQUENCE [LARGE SCALE GENOMIC DNA]</scope>
    <source>
        <strain evidence="7 8">S4</strain>
    </source>
</reference>
<keyword evidence="3" id="KW-0378">Hydrolase</keyword>
<proteinExistence type="inferred from homology"/>
<keyword evidence="8" id="KW-1185">Reference proteome</keyword>
<dbReference type="PANTHER" id="PTHR47359">
    <property type="entry name" value="PEPTIDOGLYCAN DL-ENDOPEPTIDASE CWLO"/>
    <property type="match status" value="1"/>
</dbReference>
<organism evidence="7 8">
    <name type="scientific">Anaeromyces robustus</name>
    <dbReference type="NCBI Taxonomy" id="1754192"/>
    <lineage>
        <taxon>Eukaryota</taxon>
        <taxon>Fungi</taxon>
        <taxon>Fungi incertae sedis</taxon>
        <taxon>Chytridiomycota</taxon>
        <taxon>Chytridiomycota incertae sedis</taxon>
        <taxon>Neocallimastigomycetes</taxon>
        <taxon>Neocallimastigales</taxon>
        <taxon>Neocallimastigaceae</taxon>
        <taxon>Anaeromyces</taxon>
    </lineage>
</organism>
<evidence type="ECO:0000313" key="8">
    <source>
        <dbReference type="Proteomes" id="UP000193944"/>
    </source>
</evidence>
<evidence type="ECO:0000259" key="6">
    <source>
        <dbReference type="PROSITE" id="PS51935"/>
    </source>
</evidence>
<dbReference type="InterPro" id="IPR051794">
    <property type="entry name" value="PG_Endopeptidase_C40"/>
</dbReference>
<dbReference type="Proteomes" id="UP000193944">
    <property type="component" value="Unassembled WGS sequence"/>
</dbReference>
<evidence type="ECO:0000256" key="1">
    <source>
        <dbReference type="ARBA" id="ARBA00007074"/>
    </source>
</evidence>
<protein>
    <recommendedName>
        <fullName evidence="6">NlpC/P60 domain-containing protein</fullName>
    </recommendedName>
</protein>
<dbReference type="Gene3D" id="3.90.1720.10">
    <property type="entry name" value="endopeptidase domain like (from Nostoc punctiforme)"/>
    <property type="match status" value="1"/>
</dbReference>
<dbReference type="STRING" id="1754192.A0A1Y1VSI1"/>
<evidence type="ECO:0000256" key="5">
    <source>
        <dbReference type="SAM" id="SignalP"/>
    </source>
</evidence>
<dbReference type="EMBL" id="MCFG01000544">
    <property type="protein sequence ID" value="ORX64239.1"/>
    <property type="molecule type" value="Genomic_DNA"/>
</dbReference>
<comment type="caution">
    <text evidence="7">The sequence shown here is derived from an EMBL/GenBank/DDBJ whole genome shotgun (WGS) entry which is preliminary data.</text>
</comment>
<comment type="similarity">
    <text evidence="1">Belongs to the peptidase C40 family.</text>
</comment>
<dbReference type="OrthoDB" id="2251794at2759"/>
<keyword evidence="2" id="KW-0645">Protease</keyword>